<dbReference type="Proteomes" id="UP000077667">
    <property type="component" value="Chromosome"/>
</dbReference>
<evidence type="ECO:0000313" key="9">
    <source>
        <dbReference type="Proteomes" id="UP000077667"/>
    </source>
</evidence>
<dbReference type="InterPro" id="IPR010432">
    <property type="entry name" value="RDD"/>
</dbReference>
<keyword evidence="5 6" id="KW-0472">Membrane</keyword>
<feature type="transmembrane region" description="Helical" evidence="6">
    <location>
        <begin position="20"/>
        <end position="39"/>
    </location>
</feature>
<dbReference type="EMBL" id="CP015772">
    <property type="protein sequence ID" value="ANH83989.1"/>
    <property type="molecule type" value="Genomic_DNA"/>
</dbReference>
<dbReference type="PANTHER" id="PTHR36115:SF6">
    <property type="entry name" value="PROLINE-RICH ANTIGEN HOMOLOG"/>
    <property type="match status" value="1"/>
</dbReference>
<dbReference type="PANTHER" id="PTHR36115">
    <property type="entry name" value="PROLINE-RICH ANTIGEN HOMOLOG-RELATED"/>
    <property type="match status" value="1"/>
</dbReference>
<keyword evidence="3 6" id="KW-0812">Transmembrane</keyword>
<accession>A0A1A9IAB8</accession>
<dbReference type="InterPro" id="IPR051791">
    <property type="entry name" value="Pra-immunoreactive"/>
</dbReference>
<comment type="subcellular location">
    <subcellularLocation>
        <location evidence="1">Cell membrane</location>
        <topology evidence="1">Multi-pass membrane protein</topology>
    </subcellularLocation>
</comment>
<evidence type="ECO:0000256" key="1">
    <source>
        <dbReference type="ARBA" id="ARBA00004651"/>
    </source>
</evidence>
<feature type="transmembrane region" description="Helical" evidence="6">
    <location>
        <begin position="60"/>
        <end position="80"/>
    </location>
</feature>
<dbReference type="GO" id="GO:0005886">
    <property type="term" value="C:plasma membrane"/>
    <property type="evidence" value="ECO:0007669"/>
    <property type="project" value="UniProtKB-SubCell"/>
</dbReference>
<name>A0A1A9IAB8_9BACT</name>
<keyword evidence="9" id="KW-1185">Reference proteome</keyword>
<dbReference type="AlphaFoldDB" id="A0A1A9IAB8"/>
<evidence type="ECO:0000256" key="3">
    <source>
        <dbReference type="ARBA" id="ARBA00022692"/>
    </source>
</evidence>
<dbReference type="STRING" id="1176587.A8C56_15600"/>
<feature type="transmembrane region" description="Helical" evidence="6">
    <location>
        <begin position="116"/>
        <end position="135"/>
    </location>
</feature>
<dbReference type="Pfam" id="PF06271">
    <property type="entry name" value="RDD"/>
    <property type="match status" value="1"/>
</dbReference>
<feature type="domain" description="RDD" evidence="7">
    <location>
        <begin position="11"/>
        <end position="148"/>
    </location>
</feature>
<keyword evidence="4 6" id="KW-1133">Transmembrane helix</keyword>
<gene>
    <name evidence="8" type="ORF">A8C56_15600</name>
</gene>
<keyword evidence="2" id="KW-1003">Cell membrane</keyword>
<evidence type="ECO:0000259" key="7">
    <source>
        <dbReference type="Pfam" id="PF06271"/>
    </source>
</evidence>
<organism evidence="8 9">
    <name type="scientific">Niabella ginsenosidivorans</name>
    <dbReference type="NCBI Taxonomy" id="1176587"/>
    <lineage>
        <taxon>Bacteria</taxon>
        <taxon>Pseudomonadati</taxon>
        <taxon>Bacteroidota</taxon>
        <taxon>Chitinophagia</taxon>
        <taxon>Chitinophagales</taxon>
        <taxon>Chitinophagaceae</taxon>
        <taxon>Niabella</taxon>
    </lineage>
</organism>
<evidence type="ECO:0000256" key="4">
    <source>
        <dbReference type="ARBA" id="ARBA00022989"/>
    </source>
</evidence>
<proteinExistence type="predicted"/>
<dbReference type="KEGG" id="nia:A8C56_15600"/>
<sequence>MFNEPLLPAQYGSFWERLGAYIIDAIVVGIPTNIIASVLGLGATMRSIDPATGAVSEGFWAMYSSFLLVSIAISWLYFALMESSEKQATLGKMALRLKVTDMNGQRISFLNATGRYFAKVLSGLILLIGYLMVLWDDKRQALHDKLAGTLVVKK</sequence>
<reference evidence="8 9" key="1">
    <citation type="submission" date="2016-05" db="EMBL/GenBank/DDBJ databases">
        <title>Niabella ginsenosidivorans BS26 whole genome sequencing.</title>
        <authorList>
            <person name="Im W.T."/>
            <person name="Siddiqi M.Z."/>
        </authorList>
    </citation>
    <scope>NUCLEOTIDE SEQUENCE [LARGE SCALE GENOMIC DNA]</scope>
    <source>
        <strain evidence="8 9">BS26</strain>
    </source>
</reference>
<protein>
    <recommendedName>
        <fullName evidence="7">RDD domain-containing protein</fullName>
    </recommendedName>
</protein>
<evidence type="ECO:0000256" key="2">
    <source>
        <dbReference type="ARBA" id="ARBA00022475"/>
    </source>
</evidence>
<evidence type="ECO:0000256" key="6">
    <source>
        <dbReference type="SAM" id="Phobius"/>
    </source>
</evidence>
<evidence type="ECO:0000256" key="5">
    <source>
        <dbReference type="ARBA" id="ARBA00023136"/>
    </source>
</evidence>
<evidence type="ECO:0000313" key="8">
    <source>
        <dbReference type="EMBL" id="ANH83989.1"/>
    </source>
</evidence>